<accession>A0A1Y3NV66</accession>
<sequence>MTTGASSTVEGPFDAEVLTLATPVSWSRFASTCTRTCSVEVAVLVAEAESAASADKLWAQSSTALKTDSMGLVID</sequence>
<reference evidence="1 2" key="1">
    <citation type="journal article" date="2017" name="Syst. Appl. Microbiol.">
        <title>Pseudomonas caspiana sp. nov., a citrus pathogen in the Pseudomonas syringae phylogenetic group.</title>
        <authorList>
            <person name="Busquets A."/>
            <person name="Gomila M."/>
            <person name="Beiki F."/>
            <person name="Mulet M."/>
            <person name="Rahimian H."/>
            <person name="Garcia-Valdes E."/>
            <person name="Lalucat J."/>
        </authorList>
    </citation>
    <scope>NUCLEOTIDE SEQUENCE [LARGE SCALE GENOMIC DNA]</scope>
    <source>
        <strain evidence="1 2">FBF102</strain>
    </source>
</reference>
<evidence type="ECO:0000313" key="2">
    <source>
        <dbReference type="Proteomes" id="UP000195440"/>
    </source>
</evidence>
<dbReference type="Proteomes" id="UP000195440">
    <property type="component" value="Unassembled WGS sequence"/>
</dbReference>
<dbReference type="AlphaFoldDB" id="A0A1Y3NV66"/>
<comment type="caution">
    <text evidence="1">The sequence shown here is derived from an EMBL/GenBank/DDBJ whole genome shotgun (WGS) entry which is preliminary data.</text>
</comment>
<keyword evidence="2" id="KW-1185">Reference proteome</keyword>
<gene>
    <name evidence="1" type="ORF">AUC60_23185</name>
</gene>
<dbReference type="EMBL" id="LOHF01000026">
    <property type="protein sequence ID" value="OUM71520.1"/>
    <property type="molecule type" value="Genomic_DNA"/>
</dbReference>
<proteinExistence type="predicted"/>
<evidence type="ECO:0000313" key="1">
    <source>
        <dbReference type="EMBL" id="OUM71520.1"/>
    </source>
</evidence>
<protein>
    <submittedName>
        <fullName evidence="1">Uncharacterized protein</fullName>
    </submittedName>
</protein>
<organism evidence="1 2">
    <name type="scientific">Pseudomonas caspiana</name>
    <dbReference type="NCBI Taxonomy" id="1451454"/>
    <lineage>
        <taxon>Bacteria</taxon>
        <taxon>Pseudomonadati</taxon>
        <taxon>Pseudomonadota</taxon>
        <taxon>Gammaproteobacteria</taxon>
        <taxon>Pseudomonadales</taxon>
        <taxon>Pseudomonadaceae</taxon>
        <taxon>Pseudomonas</taxon>
    </lineage>
</organism>
<name>A0A1Y3NV66_9PSED</name>